<gene>
    <name evidence="1" type="ORF">MRB53_007112</name>
</gene>
<dbReference type="EMBL" id="CM056810">
    <property type="protein sequence ID" value="KAJ8645364.1"/>
    <property type="molecule type" value="Genomic_DNA"/>
</dbReference>
<name>A0ACC2MIA7_PERAE</name>
<protein>
    <submittedName>
        <fullName evidence="1">Uncharacterized protein</fullName>
    </submittedName>
</protein>
<evidence type="ECO:0000313" key="2">
    <source>
        <dbReference type="Proteomes" id="UP001234297"/>
    </source>
</evidence>
<reference evidence="1 2" key="1">
    <citation type="journal article" date="2022" name="Hortic Res">
        <title>A haplotype resolved chromosomal level avocado genome allows analysis of novel avocado genes.</title>
        <authorList>
            <person name="Nath O."/>
            <person name="Fletcher S.J."/>
            <person name="Hayward A."/>
            <person name="Shaw L.M."/>
            <person name="Masouleh A.K."/>
            <person name="Furtado A."/>
            <person name="Henry R.J."/>
            <person name="Mitter N."/>
        </authorList>
    </citation>
    <scope>NUCLEOTIDE SEQUENCE [LARGE SCALE GENOMIC DNA]</scope>
    <source>
        <strain evidence="2">cv. Hass</strain>
    </source>
</reference>
<comment type="caution">
    <text evidence="1">The sequence shown here is derived from an EMBL/GenBank/DDBJ whole genome shotgun (WGS) entry which is preliminary data.</text>
</comment>
<keyword evidence="2" id="KW-1185">Reference proteome</keyword>
<evidence type="ECO:0000313" key="1">
    <source>
        <dbReference type="EMBL" id="KAJ8645364.1"/>
    </source>
</evidence>
<sequence>MKNSPIRHCSSKCRRRNLLNSSCPKCQKNHLLRPPPLPFSSLLFPHWPLLLSPVPRLRSISYNCSLVLIGFTINMEGGDDGRVADIDKMTVTLEPYRITKGGLHVPGKDRMEFRPPERNSLLGLDVLAIAK</sequence>
<organism evidence="1 2">
    <name type="scientific">Persea americana</name>
    <name type="common">Avocado</name>
    <dbReference type="NCBI Taxonomy" id="3435"/>
    <lineage>
        <taxon>Eukaryota</taxon>
        <taxon>Viridiplantae</taxon>
        <taxon>Streptophyta</taxon>
        <taxon>Embryophyta</taxon>
        <taxon>Tracheophyta</taxon>
        <taxon>Spermatophyta</taxon>
        <taxon>Magnoliopsida</taxon>
        <taxon>Magnoliidae</taxon>
        <taxon>Laurales</taxon>
        <taxon>Lauraceae</taxon>
        <taxon>Persea</taxon>
    </lineage>
</organism>
<dbReference type="Proteomes" id="UP001234297">
    <property type="component" value="Chromosome 2"/>
</dbReference>
<accession>A0ACC2MIA7</accession>
<proteinExistence type="predicted"/>